<protein>
    <recommendedName>
        <fullName evidence="4">FAS1 domain-containing protein</fullName>
    </recommendedName>
</protein>
<accession>A0A507C0I3</accession>
<evidence type="ECO:0000313" key="3">
    <source>
        <dbReference type="Proteomes" id="UP000319731"/>
    </source>
</evidence>
<keyword evidence="1" id="KW-0732">Signal</keyword>
<reference evidence="2 3" key="1">
    <citation type="journal article" date="2019" name="Sci. Rep.">
        <title>Comparative genomics of chytrid fungi reveal insights into the obligate biotrophic and pathogenic lifestyle of Synchytrium endobioticum.</title>
        <authorList>
            <person name="van de Vossenberg B.T.L.H."/>
            <person name="Warris S."/>
            <person name="Nguyen H.D.T."/>
            <person name="van Gent-Pelzer M.P.E."/>
            <person name="Joly D.L."/>
            <person name="van de Geest H.C."/>
            <person name="Bonants P.J.M."/>
            <person name="Smith D.S."/>
            <person name="Levesque C.A."/>
            <person name="van der Lee T.A.J."/>
        </authorList>
    </citation>
    <scope>NUCLEOTIDE SEQUENCE [LARGE SCALE GENOMIC DNA]</scope>
    <source>
        <strain evidence="2 3">JEL517</strain>
    </source>
</reference>
<feature type="chain" id="PRO_5021324635" description="FAS1 domain-containing protein" evidence="1">
    <location>
        <begin position="18"/>
        <end position="404"/>
    </location>
</feature>
<feature type="signal peptide" evidence="1">
    <location>
        <begin position="1"/>
        <end position="17"/>
    </location>
</feature>
<dbReference type="EMBL" id="QEAO01000013">
    <property type="protein sequence ID" value="TPX34587.1"/>
    <property type="molecule type" value="Genomic_DNA"/>
</dbReference>
<name>A0A507C0I3_9FUNG</name>
<sequence>MLTVLLWAAGIFAAGSARSSKYGTSIHTGKTLQELVDNGLRIAMIVGSSGKKYSPAYEVSAIAMSTTFFPVTEAEGIISTFGNDGFGRATDDLYVAFVGDPHLRLFQLAKCVGGESERILKIGSTVEYQPSSGAPFHIGSSLTKSWQKFNFVQNTALDNSWKYELAQAYRGNDWITIYKPKYSTINIATSAPSAPVTGGFFGTLFGGYSQPSAPPATDYGFYEPSAPTASYEPSATLKKLYDDGLYGSLVFAPTDEAAAWMPGEPFTLTAFAVPKDYYTVKRVLDKIDGISGLVPGIRFITIKGDTQGRLFELKKYGGDWVIDRVEDKGMEGAPFELEGRLKQGDLKHAYFAYNEFKFVPWYTAEKGYVKTAVFGTKTVPVSFVQGIYYDSVIDLFSMPVGSWS</sequence>
<proteinExistence type="predicted"/>
<evidence type="ECO:0000313" key="2">
    <source>
        <dbReference type="EMBL" id="TPX34587.1"/>
    </source>
</evidence>
<gene>
    <name evidence="2" type="ORF">SmJEL517_g02857</name>
</gene>
<organism evidence="2 3">
    <name type="scientific">Synchytrium microbalum</name>
    <dbReference type="NCBI Taxonomy" id="1806994"/>
    <lineage>
        <taxon>Eukaryota</taxon>
        <taxon>Fungi</taxon>
        <taxon>Fungi incertae sedis</taxon>
        <taxon>Chytridiomycota</taxon>
        <taxon>Chytridiomycota incertae sedis</taxon>
        <taxon>Chytridiomycetes</taxon>
        <taxon>Synchytriales</taxon>
        <taxon>Synchytriaceae</taxon>
        <taxon>Synchytrium</taxon>
    </lineage>
</organism>
<dbReference type="Proteomes" id="UP000319731">
    <property type="component" value="Unassembled WGS sequence"/>
</dbReference>
<comment type="caution">
    <text evidence="2">The sequence shown here is derived from an EMBL/GenBank/DDBJ whole genome shotgun (WGS) entry which is preliminary data.</text>
</comment>
<dbReference type="OrthoDB" id="10404486at2759"/>
<keyword evidence="3" id="KW-1185">Reference proteome</keyword>
<dbReference type="RefSeq" id="XP_031025307.1">
    <property type="nucleotide sequence ID" value="XM_031168785.1"/>
</dbReference>
<evidence type="ECO:0000256" key="1">
    <source>
        <dbReference type="SAM" id="SignalP"/>
    </source>
</evidence>
<dbReference type="GeneID" id="42004082"/>
<dbReference type="AlphaFoldDB" id="A0A507C0I3"/>
<evidence type="ECO:0008006" key="4">
    <source>
        <dbReference type="Google" id="ProtNLM"/>
    </source>
</evidence>